<comment type="caution">
    <text evidence="2">The sequence shown here is derived from an EMBL/GenBank/DDBJ whole genome shotgun (WGS) entry which is preliminary data.</text>
</comment>
<evidence type="ECO:0000256" key="1">
    <source>
        <dbReference type="SAM" id="SignalP"/>
    </source>
</evidence>
<evidence type="ECO:0008006" key="4">
    <source>
        <dbReference type="Google" id="ProtNLM"/>
    </source>
</evidence>
<feature type="chain" id="PRO_5047433802" description="WD40-like Beta Propeller Repeat" evidence="1">
    <location>
        <begin position="24"/>
        <end position="290"/>
    </location>
</feature>
<sequence length="290" mass="32545">MASKYSLLTLLFPVLTICSQSYANDHLPLLQGPYLGQTPPGLTPEPFAPGIVTTAGFDDGGVFTADMSEFYFIRKRADSNKFDTIIYQQQGNQWVETLSQEARPFYPFFSPDGKTMHLGKKYRERTDSGWSEVQSLDAAFTDINIMSLSVSLKGTYAIDERHPEEKGILRFSRLVEGKRQAPVPFGKEINAGTRNAHPFIAPDESYIMWDGIKDNGFGDVDLYISFRQPDGSWGEAINMGDKINTAAYEAGPKVTPDGKYLFFVRNMGSDKFENVDVFWVDAQIIETLRP</sequence>
<gene>
    <name evidence="2" type="ORF">GCM10009092_24940</name>
</gene>
<keyword evidence="1" id="KW-0732">Signal</keyword>
<protein>
    <recommendedName>
        <fullName evidence="4">WD40-like Beta Propeller Repeat</fullName>
    </recommendedName>
</protein>
<dbReference type="Pfam" id="PF07676">
    <property type="entry name" value="PD40"/>
    <property type="match status" value="2"/>
</dbReference>
<name>A0ABN0XB22_9ALTE</name>
<reference evidence="2 3" key="1">
    <citation type="journal article" date="2019" name="Int. J. Syst. Evol. Microbiol.">
        <title>The Global Catalogue of Microorganisms (GCM) 10K type strain sequencing project: providing services to taxonomists for standard genome sequencing and annotation.</title>
        <authorList>
            <consortium name="The Broad Institute Genomics Platform"/>
            <consortium name="The Broad Institute Genome Sequencing Center for Infectious Disease"/>
            <person name="Wu L."/>
            <person name="Ma J."/>
        </authorList>
    </citation>
    <scope>NUCLEOTIDE SEQUENCE [LARGE SCALE GENOMIC DNA]</scope>
    <source>
        <strain evidence="2 3">JCM 13378</strain>
    </source>
</reference>
<evidence type="ECO:0000313" key="3">
    <source>
        <dbReference type="Proteomes" id="UP001501757"/>
    </source>
</evidence>
<evidence type="ECO:0000313" key="2">
    <source>
        <dbReference type="EMBL" id="GAA0359743.1"/>
    </source>
</evidence>
<dbReference type="Proteomes" id="UP001501757">
    <property type="component" value="Unassembled WGS sequence"/>
</dbReference>
<dbReference type="EMBL" id="BAAAEI010000014">
    <property type="protein sequence ID" value="GAA0359743.1"/>
    <property type="molecule type" value="Genomic_DNA"/>
</dbReference>
<proteinExistence type="predicted"/>
<organism evidence="2 3">
    <name type="scientific">Bowmanella denitrificans</name>
    <dbReference type="NCBI Taxonomy" id="366582"/>
    <lineage>
        <taxon>Bacteria</taxon>
        <taxon>Pseudomonadati</taxon>
        <taxon>Pseudomonadota</taxon>
        <taxon>Gammaproteobacteria</taxon>
        <taxon>Alteromonadales</taxon>
        <taxon>Alteromonadaceae</taxon>
        <taxon>Bowmanella</taxon>
    </lineage>
</organism>
<feature type="signal peptide" evidence="1">
    <location>
        <begin position="1"/>
        <end position="23"/>
    </location>
</feature>
<accession>A0ABN0XB22</accession>
<dbReference type="SUPFAM" id="SSF82171">
    <property type="entry name" value="DPP6 N-terminal domain-like"/>
    <property type="match status" value="1"/>
</dbReference>
<dbReference type="InterPro" id="IPR011659">
    <property type="entry name" value="WD40"/>
</dbReference>
<keyword evidence="3" id="KW-1185">Reference proteome</keyword>